<dbReference type="Gene3D" id="3.60.10.10">
    <property type="entry name" value="Endonuclease/exonuclease/phosphatase"/>
    <property type="match status" value="1"/>
</dbReference>
<accession>A0AAD1TPT9</accession>
<evidence type="ECO:0000256" key="2">
    <source>
        <dbReference type="ARBA" id="ARBA00007092"/>
    </source>
</evidence>
<keyword evidence="9" id="KW-0464">Manganese</keyword>
<dbReference type="SUPFAM" id="SSF56219">
    <property type="entry name" value="DNase I-like"/>
    <property type="match status" value="1"/>
</dbReference>
<dbReference type="InterPro" id="IPR004808">
    <property type="entry name" value="AP_endonuc_1"/>
</dbReference>
<keyword evidence="7 9" id="KW-0460">Magnesium</keyword>
<comment type="similarity">
    <text evidence="2">Belongs to the DNA repair enzymes AP/ExoA family.</text>
</comment>
<dbReference type="GO" id="GO:0005634">
    <property type="term" value="C:nucleus"/>
    <property type="evidence" value="ECO:0007669"/>
    <property type="project" value="TreeGrafter"/>
</dbReference>
<evidence type="ECO:0000256" key="8">
    <source>
        <dbReference type="ARBA" id="ARBA00023204"/>
    </source>
</evidence>
<dbReference type="InterPro" id="IPR005135">
    <property type="entry name" value="Endo/exonuclease/phosphatase"/>
</dbReference>
<evidence type="ECO:0000256" key="4">
    <source>
        <dbReference type="ARBA" id="ARBA00022723"/>
    </source>
</evidence>
<dbReference type="Proteomes" id="UP001295444">
    <property type="component" value="Unassembled WGS sequence"/>
</dbReference>
<feature type="domain" description="Endonuclease/exonuclease/phosphatase" evidence="10">
    <location>
        <begin position="50"/>
        <end position="120"/>
    </location>
</feature>
<comment type="cofactor">
    <cofactor evidence="9">
        <name>Mg(2+)</name>
        <dbReference type="ChEBI" id="CHEBI:18420"/>
    </cofactor>
    <cofactor evidence="9">
        <name>Mn(2+)</name>
        <dbReference type="ChEBI" id="CHEBI:29035"/>
    </cofactor>
    <text evidence="9">Probably binds two magnesium or manganese ions per subunit.</text>
</comment>
<dbReference type="AlphaFoldDB" id="A0AAD1TPT9"/>
<dbReference type="GO" id="GO:0008311">
    <property type="term" value="F:double-stranded DNA 3'-5' DNA exonuclease activity"/>
    <property type="evidence" value="ECO:0007669"/>
    <property type="project" value="UniProtKB-EC"/>
</dbReference>
<evidence type="ECO:0000256" key="5">
    <source>
        <dbReference type="ARBA" id="ARBA00022763"/>
    </source>
</evidence>
<keyword evidence="12" id="KW-1185">Reference proteome</keyword>
<dbReference type="EC" id="3.1.11.2" evidence="3"/>
<keyword evidence="5" id="KW-0227">DNA damage</keyword>
<evidence type="ECO:0000313" key="11">
    <source>
        <dbReference type="EMBL" id="CAH2330221.1"/>
    </source>
</evidence>
<feature type="non-terminal residue" evidence="11">
    <location>
        <position position="1"/>
    </location>
</feature>
<feature type="binding site" evidence="9">
    <location>
        <position position="50"/>
    </location>
    <ligand>
        <name>Mg(2+)</name>
        <dbReference type="ChEBI" id="CHEBI:18420"/>
        <label>1</label>
    </ligand>
</feature>
<dbReference type="GO" id="GO:0046872">
    <property type="term" value="F:metal ion binding"/>
    <property type="evidence" value="ECO:0007669"/>
    <property type="project" value="UniProtKB-KW"/>
</dbReference>
<dbReference type="PANTHER" id="PTHR22748">
    <property type="entry name" value="AP ENDONUCLEASE"/>
    <property type="match status" value="1"/>
</dbReference>
<feature type="non-terminal residue" evidence="11">
    <location>
        <position position="171"/>
    </location>
</feature>
<gene>
    <name evidence="11" type="ORF">PECUL_23A001496</name>
</gene>
<keyword evidence="6" id="KW-0378">Hydrolase</keyword>
<evidence type="ECO:0000313" key="12">
    <source>
        <dbReference type="Proteomes" id="UP001295444"/>
    </source>
</evidence>
<name>A0AAD1TPT9_PELCU</name>
<feature type="binding site" evidence="9">
    <location>
        <position position="79"/>
    </location>
    <ligand>
        <name>Mg(2+)</name>
        <dbReference type="ChEBI" id="CHEBI:18420"/>
        <label>1</label>
    </ligand>
</feature>
<keyword evidence="4 9" id="KW-0479">Metal-binding</keyword>
<evidence type="ECO:0000259" key="10">
    <source>
        <dbReference type="Pfam" id="PF03372"/>
    </source>
</evidence>
<dbReference type="Pfam" id="PF03372">
    <property type="entry name" value="Exo_endo_phos"/>
    <property type="match status" value="1"/>
</dbReference>
<sequence>YTHQTRQEYYFLFHMGRTGEHAQGAGAFSMAQAFKGNHNTHHSMKIQCHNVRGLNTPFKQHCLFRDLKRTQPDIICLQETHFKTPPTLKPSLYPHRYHDTSGQKNRGVSVLISNKVSFQHHASHIDSEGRCLVVICTINNSKYTPNTTQRNFLHEVLALLSPVQEEMLILC</sequence>
<protein>
    <recommendedName>
        <fullName evidence="3">exodeoxyribonuclease III</fullName>
        <ecNumber evidence="3">3.1.11.2</ecNumber>
    </recommendedName>
</protein>
<proteinExistence type="inferred from homology"/>
<dbReference type="GO" id="GO:0008081">
    <property type="term" value="F:phosphoric diester hydrolase activity"/>
    <property type="evidence" value="ECO:0007669"/>
    <property type="project" value="TreeGrafter"/>
</dbReference>
<dbReference type="GO" id="GO:0006284">
    <property type="term" value="P:base-excision repair"/>
    <property type="evidence" value="ECO:0007669"/>
    <property type="project" value="TreeGrafter"/>
</dbReference>
<dbReference type="InterPro" id="IPR036691">
    <property type="entry name" value="Endo/exonu/phosph_ase_sf"/>
</dbReference>
<evidence type="ECO:0000256" key="7">
    <source>
        <dbReference type="ARBA" id="ARBA00022842"/>
    </source>
</evidence>
<organism evidence="11 12">
    <name type="scientific">Pelobates cultripes</name>
    <name type="common">Western spadefoot toad</name>
    <dbReference type="NCBI Taxonomy" id="61616"/>
    <lineage>
        <taxon>Eukaryota</taxon>
        <taxon>Metazoa</taxon>
        <taxon>Chordata</taxon>
        <taxon>Craniata</taxon>
        <taxon>Vertebrata</taxon>
        <taxon>Euteleostomi</taxon>
        <taxon>Amphibia</taxon>
        <taxon>Batrachia</taxon>
        <taxon>Anura</taxon>
        <taxon>Pelobatoidea</taxon>
        <taxon>Pelobatidae</taxon>
        <taxon>Pelobates</taxon>
    </lineage>
</organism>
<dbReference type="PANTHER" id="PTHR22748:SF6">
    <property type="entry name" value="DNA-(APURINIC OR APYRIMIDINIC SITE) ENDONUCLEASE"/>
    <property type="match status" value="1"/>
</dbReference>
<keyword evidence="8" id="KW-0234">DNA repair</keyword>
<evidence type="ECO:0000256" key="1">
    <source>
        <dbReference type="ARBA" id="ARBA00000493"/>
    </source>
</evidence>
<reference evidence="11" key="1">
    <citation type="submission" date="2022-03" db="EMBL/GenBank/DDBJ databases">
        <authorList>
            <person name="Alioto T."/>
            <person name="Alioto T."/>
            <person name="Gomez Garrido J."/>
        </authorList>
    </citation>
    <scope>NUCLEOTIDE SEQUENCE</scope>
</reference>
<comment type="catalytic activity">
    <reaction evidence="1">
        <text>Exonucleolytic cleavage in the 3'- to 5'-direction to yield nucleoside 5'-phosphates.</text>
        <dbReference type="EC" id="3.1.11.2"/>
    </reaction>
</comment>
<dbReference type="GO" id="GO:0003906">
    <property type="term" value="F:DNA-(apurinic or apyrimidinic site) endonuclease activity"/>
    <property type="evidence" value="ECO:0007669"/>
    <property type="project" value="TreeGrafter"/>
</dbReference>
<dbReference type="EMBL" id="CAKOES020000354">
    <property type="protein sequence ID" value="CAH2330221.1"/>
    <property type="molecule type" value="Genomic_DNA"/>
</dbReference>
<evidence type="ECO:0000256" key="6">
    <source>
        <dbReference type="ARBA" id="ARBA00022801"/>
    </source>
</evidence>
<comment type="caution">
    <text evidence="11">The sequence shown here is derived from an EMBL/GenBank/DDBJ whole genome shotgun (WGS) entry which is preliminary data.</text>
</comment>
<evidence type="ECO:0000256" key="3">
    <source>
        <dbReference type="ARBA" id="ARBA00012115"/>
    </source>
</evidence>
<evidence type="ECO:0000256" key="9">
    <source>
        <dbReference type="PIRSR" id="PIRSR604808-2"/>
    </source>
</evidence>